<feature type="non-terminal residue" evidence="1">
    <location>
        <position position="1"/>
    </location>
</feature>
<dbReference type="AlphaFoldDB" id="A0A0B6ZV42"/>
<evidence type="ECO:0000313" key="1">
    <source>
        <dbReference type="EMBL" id="CEK71660.1"/>
    </source>
</evidence>
<protein>
    <submittedName>
        <fullName evidence="1">Uncharacterized protein</fullName>
    </submittedName>
</protein>
<sequence>SGPSWRSSSPIIGEFKINRRDILLLLIDCLLFDDTKGCESIQHFKKFGITHCTSRVGCQEAE</sequence>
<reference evidence="1" key="1">
    <citation type="submission" date="2014-12" db="EMBL/GenBank/DDBJ databases">
        <title>Insight into the proteome of Arion vulgaris.</title>
        <authorList>
            <person name="Aradska J."/>
            <person name="Bulat T."/>
            <person name="Smidak R."/>
            <person name="Sarate P."/>
            <person name="Gangsoo J."/>
            <person name="Sialana F."/>
            <person name="Bilban M."/>
            <person name="Lubec G."/>
        </authorList>
    </citation>
    <scope>NUCLEOTIDE SEQUENCE</scope>
    <source>
        <tissue evidence="1">Skin</tissue>
    </source>
</reference>
<dbReference type="EMBL" id="HACG01024795">
    <property type="protein sequence ID" value="CEK71660.1"/>
    <property type="molecule type" value="Transcribed_RNA"/>
</dbReference>
<gene>
    <name evidence="1" type="primary">ORF79320</name>
</gene>
<accession>A0A0B6ZV42</accession>
<name>A0A0B6ZV42_9EUPU</name>
<organism evidence="1">
    <name type="scientific">Arion vulgaris</name>
    <dbReference type="NCBI Taxonomy" id="1028688"/>
    <lineage>
        <taxon>Eukaryota</taxon>
        <taxon>Metazoa</taxon>
        <taxon>Spiralia</taxon>
        <taxon>Lophotrochozoa</taxon>
        <taxon>Mollusca</taxon>
        <taxon>Gastropoda</taxon>
        <taxon>Heterobranchia</taxon>
        <taxon>Euthyneura</taxon>
        <taxon>Panpulmonata</taxon>
        <taxon>Eupulmonata</taxon>
        <taxon>Stylommatophora</taxon>
        <taxon>Helicina</taxon>
        <taxon>Arionoidea</taxon>
        <taxon>Arionidae</taxon>
        <taxon>Arion</taxon>
    </lineage>
</organism>
<proteinExistence type="predicted"/>